<name>A0ABN7IZ66_9BASI</name>
<feature type="compositionally biased region" description="Polar residues" evidence="1">
    <location>
        <begin position="45"/>
        <end position="61"/>
    </location>
</feature>
<feature type="compositionally biased region" description="Pro residues" evidence="1">
    <location>
        <begin position="1"/>
        <end position="13"/>
    </location>
</feature>
<proteinExistence type="predicted"/>
<comment type="caution">
    <text evidence="3">The sequence shown here is derived from an EMBL/GenBank/DDBJ whole genome shotgun (WGS) entry which is preliminary data.</text>
</comment>
<evidence type="ECO:0000313" key="4">
    <source>
        <dbReference type="Proteomes" id="UP000836402"/>
    </source>
</evidence>
<feature type="compositionally biased region" description="Acidic residues" evidence="1">
    <location>
        <begin position="211"/>
        <end position="223"/>
    </location>
</feature>
<feature type="region of interest" description="Disordered" evidence="1">
    <location>
        <begin position="1"/>
        <end position="65"/>
    </location>
</feature>
<reference evidence="3" key="1">
    <citation type="submission" date="2020-10" db="EMBL/GenBank/DDBJ databases">
        <authorList>
            <person name="Sedaghatjoo S."/>
        </authorList>
    </citation>
    <scope>NUCLEOTIDE SEQUENCE</scope>
    <source>
        <strain evidence="3">AZH3</strain>
    </source>
</reference>
<dbReference type="InterPro" id="IPR024752">
    <property type="entry name" value="Myb/SANT-like_dom"/>
</dbReference>
<evidence type="ECO:0000256" key="1">
    <source>
        <dbReference type="SAM" id="MobiDB-lite"/>
    </source>
</evidence>
<evidence type="ECO:0000313" key="3">
    <source>
        <dbReference type="EMBL" id="CAD6933187.1"/>
    </source>
</evidence>
<dbReference type="Pfam" id="PF12776">
    <property type="entry name" value="Myb_DNA-bind_3"/>
    <property type="match status" value="1"/>
</dbReference>
<feature type="region of interest" description="Disordered" evidence="1">
    <location>
        <begin position="197"/>
        <end position="235"/>
    </location>
</feature>
<keyword evidence="4" id="KW-1185">Reference proteome</keyword>
<gene>
    <name evidence="3" type="ORF">JKIAZH3_G2560</name>
</gene>
<evidence type="ECO:0000259" key="2">
    <source>
        <dbReference type="Pfam" id="PF12776"/>
    </source>
</evidence>
<feature type="domain" description="Myb/SANT-like" evidence="2">
    <location>
        <begin position="65"/>
        <end position="160"/>
    </location>
</feature>
<feature type="compositionally biased region" description="Basic and acidic residues" evidence="1">
    <location>
        <begin position="198"/>
        <end position="210"/>
    </location>
</feature>
<dbReference type="PANTHER" id="PTHR46929:SF3">
    <property type="entry name" value="MYB_SANT-LIKE DOMAIN-CONTAINING PROTEIN"/>
    <property type="match status" value="1"/>
</dbReference>
<sequence length="321" mass="35116">MSVPSAPPPPPDPFGNASDRLPSESPAAAPASSSVQSASSAPDPTSNADTTSNAQTQSSAEGNCYWSSEDSDLLLNLLEKGKEQKLQSGGGFKPEVWSNASKKLEEQRKRGGKKGRKECKSHFRNLKKQWKQVKGLVNMSGFGWDAEAKQVTAEDSVWDELLESSPEYKKWKNKSFDLYERLDELCAKSTATGLLARDAGRKDEDGKANDSDDSDDSSDDEETISPSRKRKRPSAVNAMGDIAWALKGMTNSDEGLGDAFEQLLELDGDAFDVNELSALGVALADKPRLASVYQSFARHPSVDQREQLRRTFLRKVLATEH</sequence>
<feature type="compositionally biased region" description="Low complexity" evidence="1">
    <location>
        <begin position="23"/>
        <end position="44"/>
    </location>
</feature>
<organism evidence="3 4">
    <name type="scientific">Tilletia caries</name>
    <name type="common">wheat bunt fungus</name>
    <dbReference type="NCBI Taxonomy" id="13290"/>
    <lineage>
        <taxon>Eukaryota</taxon>
        <taxon>Fungi</taxon>
        <taxon>Dikarya</taxon>
        <taxon>Basidiomycota</taxon>
        <taxon>Ustilaginomycotina</taxon>
        <taxon>Exobasidiomycetes</taxon>
        <taxon>Tilletiales</taxon>
        <taxon>Tilletiaceae</taxon>
        <taxon>Tilletia</taxon>
    </lineage>
</organism>
<dbReference type="EMBL" id="CAJHJG010003571">
    <property type="protein sequence ID" value="CAD6933187.1"/>
    <property type="molecule type" value="Genomic_DNA"/>
</dbReference>
<dbReference type="Proteomes" id="UP000836402">
    <property type="component" value="Unassembled WGS sequence"/>
</dbReference>
<protein>
    <recommendedName>
        <fullName evidence="2">Myb/SANT-like domain-containing protein</fullName>
    </recommendedName>
</protein>
<feature type="region of interest" description="Disordered" evidence="1">
    <location>
        <begin position="83"/>
        <end position="118"/>
    </location>
</feature>
<accession>A0ABN7IZ66</accession>
<dbReference type="PANTHER" id="PTHR46929">
    <property type="entry name" value="EXPRESSED PROTEIN"/>
    <property type="match status" value="1"/>
</dbReference>